<feature type="compositionally biased region" description="Low complexity" evidence="1">
    <location>
        <begin position="224"/>
        <end position="233"/>
    </location>
</feature>
<evidence type="ECO:0000313" key="2">
    <source>
        <dbReference type="EMBL" id="KXZ56691.1"/>
    </source>
</evidence>
<name>A0A150H3P2_GONPE</name>
<dbReference type="EMBL" id="LSYV01000002">
    <property type="protein sequence ID" value="KXZ56691.1"/>
    <property type="molecule type" value="Genomic_DNA"/>
</dbReference>
<dbReference type="OrthoDB" id="549526at2759"/>
<reference evidence="3" key="1">
    <citation type="journal article" date="2016" name="Nat. Commun.">
        <title>The Gonium pectorale genome demonstrates co-option of cell cycle regulation during the evolution of multicellularity.</title>
        <authorList>
            <person name="Hanschen E.R."/>
            <person name="Marriage T.N."/>
            <person name="Ferris P.J."/>
            <person name="Hamaji T."/>
            <person name="Toyoda A."/>
            <person name="Fujiyama A."/>
            <person name="Neme R."/>
            <person name="Noguchi H."/>
            <person name="Minakuchi Y."/>
            <person name="Suzuki M."/>
            <person name="Kawai-Toyooka H."/>
            <person name="Smith D.R."/>
            <person name="Sparks H."/>
            <person name="Anderson J."/>
            <person name="Bakaric R."/>
            <person name="Luria V."/>
            <person name="Karger A."/>
            <person name="Kirschner M.W."/>
            <person name="Durand P.M."/>
            <person name="Michod R.E."/>
            <person name="Nozaki H."/>
            <person name="Olson B.J."/>
        </authorList>
    </citation>
    <scope>NUCLEOTIDE SEQUENCE [LARGE SCALE GENOMIC DNA]</scope>
    <source>
        <strain evidence="3">NIES-2863</strain>
    </source>
</reference>
<sequence length="295" mass="31149">MEFSGFSAPSGGSLTFSYASPDVVRQAKLEALELRIRHKMLEDRSNIVDPYALRGPDPEPDSSLQVAACALPGGRDQIASLVVPADLGEHGERVEGSGKLVLDGERMQLQWPAVPAAGAGHHQLPAAAGGVPTPRYRTTDVTDKLNTVAGGLASARASMRGRRPAWVSGQGAGGVAQREPLSSQLSEGMLAFVAANVERPKGVGRNAFVPQGGAVHEAQENYRSARPARPSSAPHRRQPASGSPRRQAVAEVDRERDRGGGSSGSRSFEDLQDLPVAQARPSPLDVYMSRLVGLD</sequence>
<evidence type="ECO:0000256" key="1">
    <source>
        <dbReference type="SAM" id="MobiDB-lite"/>
    </source>
</evidence>
<gene>
    <name evidence="2" type="ORF">GPECTOR_1g622</name>
</gene>
<feature type="region of interest" description="Disordered" evidence="1">
    <location>
        <begin position="216"/>
        <end position="295"/>
    </location>
</feature>
<evidence type="ECO:0000313" key="3">
    <source>
        <dbReference type="Proteomes" id="UP000075714"/>
    </source>
</evidence>
<proteinExistence type="predicted"/>
<protein>
    <submittedName>
        <fullName evidence="2">Uncharacterized protein</fullName>
    </submittedName>
</protein>
<comment type="caution">
    <text evidence="2">The sequence shown here is derived from an EMBL/GenBank/DDBJ whole genome shotgun (WGS) entry which is preliminary data.</text>
</comment>
<dbReference type="Proteomes" id="UP000075714">
    <property type="component" value="Unassembled WGS sequence"/>
</dbReference>
<dbReference type="AlphaFoldDB" id="A0A150H3P2"/>
<keyword evidence="3" id="KW-1185">Reference proteome</keyword>
<accession>A0A150H3P2</accession>
<organism evidence="2 3">
    <name type="scientific">Gonium pectorale</name>
    <name type="common">Green alga</name>
    <dbReference type="NCBI Taxonomy" id="33097"/>
    <lineage>
        <taxon>Eukaryota</taxon>
        <taxon>Viridiplantae</taxon>
        <taxon>Chlorophyta</taxon>
        <taxon>core chlorophytes</taxon>
        <taxon>Chlorophyceae</taxon>
        <taxon>CS clade</taxon>
        <taxon>Chlamydomonadales</taxon>
        <taxon>Volvocaceae</taxon>
        <taxon>Gonium</taxon>
    </lineage>
</organism>